<keyword evidence="1" id="KW-0732">Signal</keyword>
<reference evidence="2" key="2">
    <citation type="submission" date="2023-06" db="EMBL/GenBank/DDBJ databases">
        <authorList>
            <person name="Ma L."/>
            <person name="Liu K.-W."/>
            <person name="Li Z."/>
            <person name="Hsiao Y.-Y."/>
            <person name="Qi Y."/>
            <person name="Fu T."/>
            <person name="Tang G."/>
            <person name="Zhang D."/>
            <person name="Sun W.-H."/>
            <person name="Liu D.-K."/>
            <person name="Li Y."/>
            <person name="Chen G.-Z."/>
            <person name="Liu X.-D."/>
            <person name="Liao X.-Y."/>
            <person name="Jiang Y.-T."/>
            <person name="Yu X."/>
            <person name="Hao Y."/>
            <person name="Huang J."/>
            <person name="Zhao X.-W."/>
            <person name="Ke S."/>
            <person name="Chen Y.-Y."/>
            <person name="Wu W.-L."/>
            <person name="Hsu J.-L."/>
            <person name="Lin Y.-F."/>
            <person name="Huang M.-D."/>
            <person name="Li C.-Y."/>
            <person name="Huang L."/>
            <person name="Wang Z.-W."/>
            <person name="Zhao X."/>
            <person name="Zhong W.-Y."/>
            <person name="Peng D.-H."/>
            <person name="Ahmad S."/>
            <person name="Lan S."/>
            <person name="Zhang J.-S."/>
            <person name="Tsai W.-C."/>
            <person name="Van De Peer Y."/>
            <person name="Liu Z.-J."/>
        </authorList>
    </citation>
    <scope>NUCLEOTIDE SEQUENCE</scope>
    <source>
        <strain evidence="2">CP</strain>
        <tissue evidence="2">Leaves</tissue>
    </source>
</reference>
<evidence type="ECO:0000256" key="1">
    <source>
        <dbReference type="SAM" id="SignalP"/>
    </source>
</evidence>
<protein>
    <submittedName>
        <fullName evidence="2">Uncharacterized protein</fullName>
    </submittedName>
</protein>
<evidence type="ECO:0000313" key="2">
    <source>
        <dbReference type="EMBL" id="KAK1297258.1"/>
    </source>
</evidence>
<feature type="chain" id="PRO_5043709623" evidence="1">
    <location>
        <begin position="25"/>
        <end position="59"/>
    </location>
</feature>
<gene>
    <name evidence="2" type="ORF">QJS10_CPB15g00133</name>
</gene>
<feature type="signal peptide" evidence="1">
    <location>
        <begin position="1"/>
        <end position="24"/>
    </location>
</feature>
<dbReference type="Proteomes" id="UP001180020">
    <property type="component" value="Unassembled WGS sequence"/>
</dbReference>
<reference evidence="2" key="1">
    <citation type="journal article" date="2023" name="Nat. Commun.">
        <title>Diploid and tetraploid genomes of Acorus and the evolution of monocots.</title>
        <authorList>
            <person name="Ma L."/>
            <person name="Liu K.W."/>
            <person name="Li Z."/>
            <person name="Hsiao Y.Y."/>
            <person name="Qi Y."/>
            <person name="Fu T."/>
            <person name="Tang G.D."/>
            <person name="Zhang D."/>
            <person name="Sun W.H."/>
            <person name="Liu D.K."/>
            <person name="Li Y."/>
            <person name="Chen G.Z."/>
            <person name="Liu X.D."/>
            <person name="Liao X.Y."/>
            <person name="Jiang Y.T."/>
            <person name="Yu X."/>
            <person name="Hao Y."/>
            <person name="Huang J."/>
            <person name="Zhao X.W."/>
            <person name="Ke S."/>
            <person name="Chen Y.Y."/>
            <person name="Wu W.L."/>
            <person name="Hsu J.L."/>
            <person name="Lin Y.F."/>
            <person name="Huang M.D."/>
            <person name="Li C.Y."/>
            <person name="Huang L."/>
            <person name="Wang Z.W."/>
            <person name="Zhao X."/>
            <person name="Zhong W.Y."/>
            <person name="Peng D.H."/>
            <person name="Ahmad S."/>
            <person name="Lan S."/>
            <person name="Zhang J.S."/>
            <person name="Tsai W.C."/>
            <person name="Van de Peer Y."/>
            <person name="Liu Z.J."/>
        </authorList>
    </citation>
    <scope>NUCLEOTIDE SEQUENCE</scope>
    <source>
        <strain evidence="2">CP</strain>
    </source>
</reference>
<dbReference type="AlphaFoldDB" id="A0AAV9DA39"/>
<name>A0AAV9DA39_ACOCL</name>
<dbReference type="EMBL" id="JAUJYO010000015">
    <property type="protein sequence ID" value="KAK1297258.1"/>
    <property type="molecule type" value="Genomic_DNA"/>
</dbReference>
<keyword evidence="3" id="KW-1185">Reference proteome</keyword>
<sequence length="59" mass="6880">MGSVKKYSVVLLLVLSLFLFSANAILAIYPKVNNEQVKYMQIVWSKFKQQMRYMLYGSV</sequence>
<organism evidence="2 3">
    <name type="scientific">Acorus calamus</name>
    <name type="common">Sweet flag</name>
    <dbReference type="NCBI Taxonomy" id="4465"/>
    <lineage>
        <taxon>Eukaryota</taxon>
        <taxon>Viridiplantae</taxon>
        <taxon>Streptophyta</taxon>
        <taxon>Embryophyta</taxon>
        <taxon>Tracheophyta</taxon>
        <taxon>Spermatophyta</taxon>
        <taxon>Magnoliopsida</taxon>
        <taxon>Liliopsida</taxon>
        <taxon>Acoraceae</taxon>
        <taxon>Acorus</taxon>
    </lineage>
</organism>
<proteinExistence type="predicted"/>
<evidence type="ECO:0000313" key="3">
    <source>
        <dbReference type="Proteomes" id="UP001180020"/>
    </source>
</evidence>
<accession>A0AAV9DA39</accession>
<comment type="caution">
    <text evidence="2">The sequence shown here is derived from an EMBL/GenBank/DDBJ whole genome shotgun (WGS) entry which is preliminary data.</text>
</comment>